<dbReference type="Proteomes" id="UP000070620">
    <property type="component" value="Unassembled WGS sequence"/>
</dbReference>
<accession>A0A136PW04</accession>
<dbReference type="InterPro" id="IPR011051">
    <property type="entry name" value="RmlC_Cupin_sf"/>
</dbReference>
<proteinExistence type="predicted"/>
<evidence type="ECO:0000313" key="2">
    <source>
        <dbReference type="Proteomes" id="UP000070620"/>
    </source>
</evidence>
<sequence length="113" mass="11756">MDVTSLQVRRFSSTIGDAAVRFGDRILIAPGLGKEAGRSMSAYTSFLYAGASADLLASYSEIWVVLCGALRVGAGSDAITVHAGDFVHVPEQAPGVVEAIEDTTMVCVSVPAH</sequence>
<dbReference type="AlphaFoldDB" id="A0A136PW04"/>
<dbReference type="Gene3D" id="2.60.120.10">
    <property type="entry name" value="Jelly Rolls"/>
    <property type="match status" value="1"/>
</dbReference>
<gene>
    <name evidence="1" type="ORF">AWW66_07025</name>
</gene>
<dbReference type="EMBL" id="LRQV01000015">
    <property type="protein sequence ID" value="KXK62670.1"/>
    <property type="molecule type" value="Genomic_DNA"/>
</dbReference>
<organism evidence="1 2">
    <name type="scientific">Micromonospora rosaria</name>
    <dbReference type="NCBI Taxonomy" id="47874"/>
    <lineage>
        <taxon>Bacteria</taxon>
        <taxon>Bacillati</taxon>
        <taxon>Actinomycetota</taxon>
        <taxon>Actinomycetes</taxon>
        <taxon>Micromonosporales</taxon>
        <taxon>Micromonosporaceae</taxon>
        <taxon>Micromonospora</taxon>
    </lineage>
</organism>
<reference evidence="1 2" key="1">
    <citation type="submission" date="2016-01" db="EMBL/GenBank/DDBJ databases">
        <title>Whole genome sequence and analysis of Micromonospora rosaria DSM 803, which can produce antibacterial substance rosamicin.</title>
        <authorList>
            <person name="Yang H."/>
            <person name="He X."/>
            <person name="Zhu D."/>
        </authorList>
    </citation>
    <scope>NUCLEOTIDE SEQUENCE [LARGE SCALE GENOMIC DNA]</scope>
    <source>
        <strain evidence="1 2">DSM 803</strain>
    </source>
</reference>
<dbReference type="InterPro" id="IPR014710">
    <property type="entry name" value="RmlC-like_jellyroll"/>
</dbReference>
<dbReference type="SUPFAM" id="SSF51182">
    <property type="entry name" value="RmlC-like cupins"/>
    <property type="match status" value="1"/>
</dbReference>
<dbReference type="RefSeq" id="WP_067361486.1">
    <property type="nucleotide sequence ID" value="NZ_JBIUBN010000031.1"/>
</dbReference>
<evidence type="ECO:0000313" key="1">
    <source>
        <dbReference type="EMBL" id="KXK62670.1"/>
    </source>
</evidence>
<protein>
    <submittedName>
        <fullName evidence="1">Cupin</fullName>
    </submittedName>
</protein>
<name>A0A136PW04_9ACTN</name>
<dbReference type="OrthoDB" id="3430665at2"/>
<keyword evidence="2" id="KW-1185">Reference proteome</keyword>
<comment type="caution">
    <text evidence="1">The sequence shown here is derived from an EMBL/GenBank/DDBJ whole genome shotgun (WGS) entry which is preliminary data.</text>
</comment>